<dbReference type="InterPro" id="IPR008280">
    <property type="entry name" value="Tub_FtsZ_C"/>
</dbReference>
<dbReference type="PRINTS" id="PR00423">
    <property type="entry name" value="CELLDVISFTSZ"/>
</dbReference>
<dbReference type="InterPro" id="IPR036525">
    <property type="entry name" value="Tubulin/FtsZ_GTPase_sf"/>
</dbReference>
<dbReference type="GO" id="GO:0051301">
    <property type="term" value="P:cell division"/>
    <property type="evidence" value="ECO:0007669"/>
    <property type="project" value="UniProtKB-KW"/>
</dbReference>
<feature type="domain" description="Tubulin/FtsZ GTPase" evidence="4">
    <location>
        <begin position="69"/>
        <end position="264"/>
    </location>
</feature>
<dbReference type="InterPro" id="IPR018316">
    <property type="entry name" value="Tubulin/FtsZ_2-layer-sand-dom"/>
</dbReference>
<keyword evidence="3" id="KW-0342">GTP-binding</keyword>
<dbReference type="PANTHER" id="PTHR30314:SF4">
    <property type="entry name" value="MITOCHONDRIAL DIVISION PROTEIN FSZB"/>
    <property type="match status" value="1"/>
</dbReference>
<dbReference type="SMART" id="SM00864">
    <property type="entry name" value="Tubulin"/>
    <property type="match status" value="1"/>
</dbReference>
<evidence type="ECO:0000259" key="4">
    <source>
        <dbReference type="SMART" id="SM00864"/>
    </source>
</evidence>
<dbReference type="GO" id="GO:0005737">
    <property type="term" value="C:cytoplasm"/>
    <property type="evidence" value="ECO:0007669"/>
    <property type="project" value="TreeGrafter"/>
</dbReference>
<dbReference type="Gene3D" id="3.40.50.1440">
    <property type="entry name" value="Tubulin/FtsZ, GTPase domain"/>
    <property type="match status" value="1"/>
</dbReference>
<dbReference type="FunFam" id="3.40.50.1440:FF:000001">
    <property type="entry name" value="Cell division protein FtsZ"/>
    <property type="match status" value="1"/>
</dbReference>
<dbReference type="NCBIfam" id="TIGR00065">
    <property type="entry name" value="ftsZ"/>
    <property type="match status" value="1"/>
</dbReference>
<organism evidence="6 7">
    <name type="scientific">Tieghemostelium lacteum</name>
    <name type="common">Slime mold</name>
    <name type="synonym">Dictyostelium lacteum</name>
    <dbReference type="NCBI Taxonomy" id="361077"/>
    <lineage>
        <taxon>Eukaryota</taxon>
        <taxon>Amoebozoa</taxon>
        <taxon>Evosea</taxon>
        <taxon>Eumycetozoa</taxon>
        <taxon>Dictyostelia</taxon>
        <taxon>Dictyosteliales</taxon>
        <taxon>Raperosteliaceae</taxon>
        <taxon>Tieghemostelium</taxon>
    </lineage>
</organism>
<evidence type="ECO:0000256" key="3">
    <source>
        <dbReference type="ARBA" id="ARBA00023134"/>
    </source>
</evidence>
<dbReference type="PROSITE" id="PS01134">
    <property type="entry name" value="FTSZ_1"/>
    <property type="match status" value="1"/>
</dbReference>
<dbReference type="EMBL" id="LODT01000037">
    <property type="protein sequence ID" value="KYQ90163.1"/>
    <property type="molecule type" value="Genomic_DNA"/>
</dbReference>
<reference evidence="6 7" key="1">
    <citation type="submission" date="2015-12" db="EMBL/GenBank/DDBJ databases">
        <title>Dictyostelia acquired genes for synthesis and detection of signals that induce cell-type specialization by lateral gene transfer from prokaryotes.</title>
        <authorList>
            <person name="Gloeckner G."/>
            <person name="Schaap P."/>
        </authorList>
    </citation>
    <scope>NUCLEOTIDE SEQUENCE [LARGE SCALE GENOMIC DNA]</scope>
    <source>
        <strain evidence="6 7">TK</strain>
    </source>
</reference>
<dbReference type="SMART" id="SM00865">
    <property type="entry name" value="Tubulin_C"/>
    <property type="match status" value="1"/>
</dbReference>
<dbReference type="OrthoDB" id="70257at2759"/>
<evidence type="ECO:0000259" key="5">
    <source>
        <dbReference type="SMART" id="SM00865"/>
    </source>
</evidence>
<dbReference type="GO" id="GO:0003924">
    <property type="term" value="F:GTPase activity"/>
    <property type="evidence" value="ECO:0007669"/>
    <property type="project" value="InterPro"/>
</dbReference>
<feature type="domain" description="Tubulin/FtsZ 2-layer sandwich" evidence="5">
    <location>
        <begin position="266"/>
        <end position="375"/>
    </location>
</feature>
<dbReference type="AlphaFoldDB" id="A0A151Z865"/>
<sequence length="376" mass="41629">MIKRSGTIIFQNLHKTHQHLKIQKRDYITINSIFRLFGNSSVLNDDTSTSQQQQQSKIKNYKLELFKPKISIVGVGGGGGNAINHMIEQQQLSEVEFYAFNTDRQDLNKSKSINKIQLGPLLTRGEGAGASPDKGRKAAEESRELIKHTLADTDLLFLACGLGGGTGTGSSPIIAQTIKQLNKNTIIVAVVTVPFAFEGKRKQDIAKKGLEELGKYVDTLVCISNENLLHYTGKETQLLEAFLYVDEILHSGIKSITNIIHTPGMINLDYSDLVHILQNRKGLSRIGFGEASGEDRAYRAVYDALNNPLVERDNNTQKFTGLLVNISGGSDVTLKEINRITTFLQENTDPDVQIFVGHCIDESLQGNIRIFALFVQ</sequence>
<keyword evidence="2" id="KW-0547">Nucleotide-binding</keyword>
<dbReference type="GO" id="GO:0048285">
    <property type="term" value="P:organelle fission"/>
    <property type="evidence" value="ECO:0007669"/>
    <property type="project" value="TreeGrafter"/>
</dbReference>
<dbReference type="PANTHER" id="PTHR30314">
    <property type="entry name" value="CELL DIVISION PROTEIN FTSZ-RELATED"/>
    <property type="match status" value="1"/>
</dbReference>
<proteinExistence type="inferred from homology"/>
<comment type="caution">
    <text evidence="6">The sequence shown here is derived from an EMBL/GenBank/DDBJ whole genome shotgun (WGS) entry which is preliminary data.</text>
</comment>
<dbReference type="SUPFAM" id="SSF55307">
    <property type="entry name" value="Tubulin C-terminal domain-like"/>
    <property type="match status" value="1"/>
</dbReference>
<accession>A0A151Z865</accession>
<evidence type="ECO:0000256" key="2">
    <source>
        <dbReference type="ARBA" id="ARBA00022741"/>
    </source>
</evidence>
<dbReference type="SUPFAM" id="SSF52490">
    <property type="entry name" value="Tubulin nucleotide-binding domain-like"/>
    <property type="match status" value="1"/>
</dbReference>
<protein>
    <submittedName>
        <fullName evidence="6">Mitochondrial cell division protein</fullName>
    </submittedName>
</protein>
<dbReference type="Pfam" id="PF12327">
    <property type="entry name" value="FtsZ_C"/>
    <property type="match status" value="1"/>
</dbReference>
<dbReference type="Proteomes" id="UP000076078">
    <property type="component" value="Unassembled WGS sequence"/>
</dbReference>
<dbReference type="STRING" id="361077.A0A151Z865"/>
<comment type="similarity">
    <text evidence="1">Belongs to the FtsZ family.</text>
</comment>
<dbReference type="InterPro" id="IPR020805">
    <property type="entry name" value="Cell_div_FtsZ_CS"/>
</dbReference>
<dbReference type="InterPro" id="IPR000158">
    <property type="entry name" value="Cell_div_FtsZ"/>
</dbReference>
<dbReference type="InParanoid" id="A0A151Z865"/>
<dbReference type="InterPro" id="IPR024757">
    <property type="entry name" value="FtsZ_C"/>
</dbReference>
<dbReference type="GO" id="GO:0032153">
    <property type="term" value="C:cell division site"/>
    <property type="evidence" value="ECO:0007669"/>
    <property type="project" value="TreeGrafter"/>
</dbReference>
<gene>
    <name evidence="6" type="ORF">DLAC_08754</name>
</gene>
<dbReference type="GO" id="GO:0005525">
    <property type="term" value="F:GTP binding"/>
    <property type="evidence" value="ECO:0007669"/>
    <property type="project" value="UniProtKB-KW"/>
</dbReference>
<dbReference type="Pfam" id="PF00091">
    <property type="entry name" value="Tubulin"/>
    <property type="match status" value="1"/>
</dbReference>
<dbReference type="InterPro" id="IPR003008">
    <property type="entry name" value="Tubulin_FtsZ_GTPase"/>
</dbReference>
<dbReference type="OMA" id="QIDKATM"/>
<dbReference type="HAMAP" id="MF_00909">
    <property type="entry name" value="FtsZ"/>
    <property type="match status" value="1"/>
</dbReference>
<dbReference type="PROSITE" id="PS01135">
    <property type="entry name" value="FTSZ_2"/>
    <property type="match status" value="1"/>
</dbReference>
<evidence type="ECO:0000256" key="1">
    <source>
        <dbReference type="ARBA" id="ARBA00009690"/>
    </source>
</evidence>
<evidence type="ECO:0000313" key="6">
    <source>
        <dbReference type="EMBL" id="KYQ90163.1"/>
    </source>
</evidence>
<name>A0A151Z865_TIELA</name>
<keyword evidence="6" id="KW-0132">Cell division</keyword>
<dbReference type="InterPro" id="IPR045061">
    <property type="entry name" value="FtsZ/CetZ"/>
</dbReference>
<keyword evidence="7" id="KW-1185">Reference proteome</keyword>
<dbReference type="CDD" id="cd02201">
    <property type="entry name" value="FtsZ_type1"/>
    <property type="match status" value="1"/>
</dbReference>
<keyword evidence="6" id="KW-0131">Cell cycle</keyword>
<evidence type="ECO:0000313" key="7">
    <source>
        <dbReference type="Proteomes" id="UP000076078"/>
    </source>
</evidence>